<dbReference type="EMBL" id="CAWUFR010000165">
    <property type="protein sequence ID" value="CAK6970821.1"/>
    <property type="molecule type" value="Genomic_DNA"/>
</dbReference>
<dbReference type="Proteomes" id="UP001314229">
    <property type="component" value="Unassembled WGS sequence"/>
</dbReference>
<comment type="caution">
    <text evidence="2">The sequence shown here is derived from an EMBL/GenBank/DDBJ whole genome shotgun (WGS) entry which is preliminary data.</text>
</comment>
<gene>
    <name evidence="2" type="ORF">FSCOSCO3_A021154</name>
</gene>
<evidence type="ECO:0000313" key="2">
    <source>
        <dbReference type="EMBL" id="CAK6970821.1"/>
    </source>
</evidence>
<organism evidence="2 3">
    <name type="scientific">Scomber scombrus</name>
    <name type="common">Atlantic mackerel</name>
    <name type="synonym">Scomber vernalis</name>
    <dbReference type="NCBI Taxonomy" id="13677"/>
    <lineage>
        <taxon>Eukaryota</taxon>
        <taxon>Metazoa</taxon>
        <taxon>Chordata</taxon>
        <taxon>Craniata</taxon>
        <taxon>Vertebrata</taxon>
        <taxon>Euteleostomi</taxon>
        <taxon>Actinopterygii</taxon>
        <taxon>Neopterygii</taxon>
        <taxon>Teleostei</taxon>
        <taxon>Neoteleostei</taxon>
        <taxon>Acanthomorphata</taxon>
        <taxon>Pelagiaria</taxon>
        <taxon>Scombriformes</taxon>
        <taxon>Scombridae</taxon>
        <taxon>Scomber</taxon>
    </lineage>
</organism>
<keyword evidence="3" id="KW-1185">Reference proteome</keyword>
<accession>A0AAV1PG03</accession>
<name>A0AAV1PG03_SCOSC</name>
<protein>
    <submittedName>
        <fullName evidence="2">Uncharacterized protein</fullName>
    </submittedName>
</protein>
<evidence type="ECO:0000256" key="1">
    <source>
        <dbReference type="SAM" id="MobiDB-lite"/>
    </source>
</evidence>
<feature type="compositionally biased region" description="Polar residues" evidence="1">
    <location>
        <begin position="83"/>
        <end position="92"/>
    </location>
</feature>
<sequence>MDSESYEHCSIVLMRIVKQCLWVSAASTTGTYLSDTQLHRHASSGLCQGRCGDMVEDLDVEFRLNVDLLCKENTTENRDATHPPSQVAWSGNTIGGEILPSAAPCEDDPHKLYK</sequence>
<dbReference type="AlphaFoldDB" id="A0AAV1PG03"/>
<proteinExistence type="predicted"/>
<evidence type="ECO:0000313" key="3">
    <source>
        <dbReference type="Proteomes" id="UP001314229"/>
    </source>
</evidence>
<reference evidence="2 3" key="1">
    <citation type="submission" date="2024-01" db="EMBL/GenBank/DDBJ databases">
        <authorList>
            <person name="Alioto T."/>
            <person name="Alioto T."/>
            <person name="Gomez Garrido J."/>
        </authorList>
    </citation>
    <scope>NUCLEOTIDE SEQUENCE [LARGE SCALE GENOMIC DNA]</scope>
</reference>
<feature type="region of interest" description="Disordered" evidence="1">
    <location>
        <begin position="75"/>
        <end position="114"/>
    </location>
</feature>